<evidence type="ECO:0000313" key="1">
    <source>
        <dbReference type="EMBL" id="CAE0152473.1"/>
    </source>
</evidence>
<dbReference type="AlphaFoldDB" id="A0A7S3C2M4"/>
<protein>
    <submittedName>
        <fullName evidence="1">Uncharacterized protein</fullName>
    </submittedName>
</protein>
<reference evidence="1" key="1">
    <citation type="submission" date="2021-01" db="EMBL/GenBank/DDBJ databases">
        <authorList>
            <person name="Corre E."/>
            <person name="Pelletier E."/>
            <person name="Niang G."/>
            <person name="Scheremetjew M."/>
            <person name="Finn R."/>
            <person name="Kale V."/>
            <person name="Holt S."/>
            <person name="Cochrane G."/>
            <person name="Meng A."/>
            <person name="Brown T."/>
            <person name="Cohen L."/>
        </authorList>
    </citation>
    <scope>NUCLEOTIDE SEQUENCE</scope>
    <source>
        <strain evidence="1">CCMP281</strain>
    </source>
</reference>
<sequence>MLAAVSAPGIAAMDGPGAASDPAQGTTGLVEHWLAVEESIQTDARRMRARRSPHSFVVLNLEQLAVRPRDTLVSLMGWLGLGGTLSEAQEAAGIQTFGTRILPGSRISGAIHIFLHALQSPWILKEFVWIPRSR</sequence>
<proteinExistence type="predicted"/>
<dbReference type="EMBL" id="HBHX01071418">
    <property type="protein sequence ID" value="CAE0152473.1"/>
    <property type="molecule type" value="Transcribed_RNA"/>
</dbReference>
<organism evidence="1">
    <name type="scientific">Haptolina ericina</name>
    <dbReference type="NCBI Taxonomy" id="156174"/>
    <lineage>
        <taxon>Eukaryota</taxon>
        <taxon>Haptista</taxon>
        <taxon>Haptophyta</taxon>
        <taxon>Prymnesiophyceae</taxon>
        <taxon>Prymnesiales</taxon>
        <taxon>Prymnesiaceae</taxon>
        <taxon>Haptolina</taxon>
    </lineage>
</organism>
<accession>A0A7S3C2M4</accession>
<name>A0A7S3C2M4_9EUKA</name>
<gene>
    <name evidence="1" type="ORF">HERI1096_LOCUS39501</name>
</gene>